<sequence>MVIQAKAQPTKKMNKKNKASNKSLSEELNFTWDKTKTKGKSVVFARKTAPENKQKKDTDKVISNAGKNPNKLSNLFSKNKQTECKEITNKNDSFTLNIYTEPVKAAETGKVKQNTKQVDSKDDVSNSFDKNNKDSFGNKSRPQYPSKHSFLYESEDISTQISAFNSNNKFNKYSDEINSTPWNKVVNVVEEKGEEIKKPQNDDKREVNEFNKNNKFKERKPNAFNKGNDGNNFKPNRSFNQFDNSNNEKGNDNFRSNRSFNKFDNSNNEKGNDNFRSNRSFNKFDNSNNEKGNDNFRTNRSFNQVDNGNNKGNDGPEEGEEVQNKREYNNPLANSLLKLSGTNEKLKKKSYKLFTEKAKDVYVDLEGGKSVSEKVFTSSKFSDLSLNRHVVSNLEKINFKDMTNVQQKSIPVIMSGKNTLVRSQTGSGKTLTYAVPIIDALQGLQPALTRSDGVQAIIVVPTRELALQTHELVQQINTFQRIIVGHLCGGENRKSEKDRIRKGINVLVGTPGRLLDHVLHTSALKVDKVRCLVLDEADRLLDMGFRKDIISLVEALDKAKTDSVYDPMAILKGQQNNVEETIEEPESDDVPPLLTRNTKRRQTILLSATLSKGVSELAEFTMKDHTYIDALDQNSNAVMDSFVIPNTVKQEFIITYVKHRLFTLSALLVAKAKENAKVFVFMASTQMVEYHYELFTQCLAKMPVKKNKIDYMEQEVDSDGEIVERCEEEVVLDTPFFALHGSMDQKRRKDVFTSFRAAKTGILLCTDVVARGVDVPLADCIIQYTGPQTDEDYLHRVGRTGRAGKSGTAILFLTHDEQEYVNHLRQHRVYLQKREPQPYLNHLSELMGVSNHEIAASMLQQRYEKRIEQDVDLHKRACMAYSTWSRFYNAYPAKMRSMFDFKKIHLGHYVTSFAIKDTPKAISQVVRGHVGKIEQPRLNKKLANHGDYVAPMFPKKETAKKKAQKIPRTVSLETSEFSSGLEPLKKKRKRELD</sequence>
<evidence type="ECO:0000256" key="3">
    <source>
        <dbReference type="ARBA" id="ARBA00022806"/>
    </source>
</evidence>
<dbReference type="PANTHER" id="PTHR24031">
    <property type="entry name" value="RNA HELICASE"/>
    <property type="match status" value="1"/>
</dbReference>
<feature type="region of interest" description="Disordered" evidence="8">
    <location>
        <begin position="193"/>
        <end position="324"/>
    </location>
</feature>
<dbReference type="GeneID" id="108567477"/>
<gene>
    <name evidence="13" type="primary">LOC108567477</name>
</gene>
<keyword evidence="2 7" id="KW-0378">Hydrolase</keyword>
<feature type="compositionally biased region" description="Basic and acidic residues" evidence="8">
    <location>
        <begin position="48"/>
        <end position="60"/>
    </location>
</feature>
<dbReference type="InterPro" id="IPR014001">
    <property type="entry name" value="Helicase_ATP-bd"/>
</dbReference>
<dbReference type="Pfam" id="PF00271">
    <property type="entry name" value="Helicase_C"/>
    <property type="match status" value="1"/>
</dbReference>
<comment type="function">
    <text evidence="7">RNA helicase.</text>
</comment>
<dbReference type="Pfam" id="PF00270">
    <property type="entry name" value="DEAD"/>
    <property type="match status" value="1"/>
</dbReference>
<reference evidence="13" key="1">
    <citation type="submission" date="2025-08" db="UniProtKB">
        <authorList>
            <consortium name="RefSeq"/>
        </authorList>
    </citation>
    <scope>IDENTIFICATION</scope>
    <source>
        <tissue evidence="13">Whole Larva</tissue>
    </source>
</reference>
<dbReference type="PROSITE" id="PS51192">
    <property type="entry name" value="HELICASE_ATP_BIND_1"/>
    <property type="match status" value="1"/>
</dbReference>
<feature type="short sequence motif" description="Q motif" evidence="6">
    <location>
        <begin position="379"/>
        <end position="407"/>
    </location>
</feature>
<evidence type="ECO:0000256" key="1">
    <source>
        <dbReference type="ARBA" id="ARBA00022741"/>
    </source>
</evidence>
<keyword evidence="12" id="KW-1185">Reference proteome</keyword>
<dbReference type="SUPFAM" id="SSF52540">
    <property type="entry name" value="P-loop containing nucleoside triphosphate hydrolases"/>
    <property type="match status" value="2"/>
</dbReference>
<feature type="compositionally biased region" description="Polar residues" evidence="8">
    <location>
        <begin position="125"/>
        <end position="143"/>
    </location>
</feature>
<evidence type="ECO:0000256" key="7">
    <source>
        <dbReference type="RuleBase" id="RU365068"/>
    </source>
</evidence>
<dbReference type="Proteomes" id="UP000695000">
    <property type="component" value="Unplaced"/>
</dbReference>
<dbReference type="InterPro" id="IPR011545">
    <property type="entry name" value="DEAD/DEAH_box_helicase_dom"/>
</dbReference>
<dbReference type="SMART" id="SM00490">
    <property type="entry name" value="HELICc"/>
    <property type="match status" value="1"/>
</dbReference>
<feature type="compositionally biased region" description="Low complexity" evidence="8">
    <location>
        <begin position="1"/>
        <end position="11"/>
    </location>
</feature>
<comment type="similarity">
    <text evidence="7">Belongs to the DEAD box helicase family.</text>
</comment>
<keyword evidence="1 7" id="KW-0547">Nucleotide-binding</keyword>
<dbReference type="PROSITE" id="PS51194">
    <property type="entry name" value="HELICASE_CTER"/>
    <property type="match status" value="1"/>
</dbReference>
<comment type="catalytic activity">
    <reaction evidence="7">
        <text>ATP + H2O = ADP + phosphate + H(+)</text>
        <dbReference type="Rhea" id="RHEA:13065"/>
        <dbReference type="ChEBI" id="CHEBI:15377"/>
        <dbReference type="ChEBI" id="CHEBI:15378"/>
        <dbReference type="ChEBI" id="CHEBI:30616"/>
        <dbReference type="ChEBI" id="CHEBI:43474"/>
        <dbReference type="ChEBI" id="CHEBI:456216"/>
        <dbReference type="EC" id="3.6.4.13"/>
    </reaction>
</comment>
<dbReference type="InterPro" id="IPR025313">
    <property type="entry name" value="SPB4-like_CTE"/>
</dbReference>
<feature type="region of interest" description="Disordered" evidence="8">
    <location>
        <begin position="1"/>
        <end position="23"/>
    </location>
</feature>
<dbReference type="PROSITE" id="PS51195">
    <property type="entry name" value="Q_MOTIF"/>
    <property type="match status" value="1"/>
</dbReference>
<dbReference type="RefSeq" id="XP_017783459.1">
    <property type="nucleotide sequence ID" value="XM_017927970.1"/>
</dbReference>
<dbReference type="CDD" id="cd18787">
    <property type="entry name" value="SF2_C_DEAD"/>
    <property type="match status" value="1"/>
</dbReference>
<dbReference type="PROSITE" id="PS00039">
    <property type="entry name" value="DEAD_ATP_HELICASE"/>
    <property type="match status" value="1"/>
</dbReference>
<accession>A0ABM1N9F9</accession>
<dbReference type="InterPro" id="IPR014014">
    <property type="entry name" value="RNA_helicase_DEAD_Q_motif"/>
</dbReference>
<protein>
    <recommendedName>
        <fullName evidence="7">ATP-dependent RNA helicase</fullName>
        <ecNumber evidence="7">3.6.4.13</ecNumber>
    </recommendedName>
</protein>
<feature type="region of interest" description="Disordered" evidence="8">
    <location>
        <begin position="47"/>
        <end position="77"/>
    </location>
</feature>
<feature type="domain" description="Helicase ATP-binding" evidence="9">
    <location>
        <begin position="410"/>
        <end position="628"/>
    </location>
</feature>
<comment type="domain">
    <text evidence="7">The Q motif is unique to and characteristic of the DEAD box family of RNA helicases and controls ATP binding and hydrolysis.</text>
</comment>
<evidence type="ECO:0000313" key="12">
    <source>
        <dbReference type="Proteomes" id="UP000695000"/>
    </source>
</evidence>
<evidence type="ECO:0000256" key="2">
    <source>
        <dbReference type="ARBA" id="ARBA00022801"/>
    </source>
</evidence>
<evidence type="ECO:0000256" key="4">
    <source>
        <dbReference type="ARBA" id="ARBA00022840"/>
    </source>
</evidence>
<feature type="domain" description="Helicase C-terminal" evidence="10">
    <location>
        <begin position="663"/>
        <end position="847"/>
    </location>
</feature>
<dbReference type="SMART" id="SM01178">
    <property type="entry name" value="DUF4217"/>
    <property type="match status" value="1"/>
</dbReference>
<feature type="compositionally biased region" description="Polar residues" evidence="8">
    <location>
        <begin position="228"/>
        <end position="312"/>
    </location>
</feature>
<dbReference type="GO" id="GO:0004386">
    <property type="term" value="F:helicase activity"/>
    <property type="evidence" value="ECO:0007669"/>
    <property type="project" value="UniProtKB-KW"/>
</dbReference>
<evidence type="ECO:0000313" key="13">
    <source>
        <dbReference type="RefSeq" id="XP_017783459.1"/>
    </source>
</evidence>
<dbReference type="EC" id="3.6.4.13" evidence="7"/>
<dbReference type="InterPro" id="IPR027417">
    <property type="entry name" value="P-loop_NTPase"/>
</dbReference>
<dbReference type="SMART" id="SM00487">
    <property type="entry name" value="DEXDc"/>
    <property type="match status" value="1"/>
</dbReference>
<evidence type="ECO:0000256" key="8">
    <source>
        <dbReference type="SAM" id="MobiDB-lite"/>
    </source>
</evidence>
<proteinExistence type="inferred from homology"/>
<dbReference type="InterPro" id="IPR001650">
    <property type="entry name" value="Helicase_C-like"/>
</dbReference>
<feature type="region of interest" description="Disordered" evidence="8">
    <location>
        <begin position="108"/>
        <end position="146"/>
    </location>
</feature>
<keyword evidence="3 7" id="KW-0347">Helicase</keyword>
<evidence type="ECO:0000256" key="5">
    <source>
        <dbReference type="ARBA" id="ARBA00022884"/>
    </source>
</evidence>
<evidence type="ECO:0000256" key="6">
    <source>
        <dbReference type="PROSITE-ProRule" id="PRU00552"/>
    </source>
</evidence>
<dbReference type="Gene3D" id="3.40.50.300">
    <property type="entry name" value="P-loop containing nucleotide triphosphate hydrolases"/>
    <property type="match status" value="2"/>
</dbReference>
<dbReference type="Pfam" id="PF13959">
    <property type="entry name" value="CTE_SPB4"/>
    <property type="match status" value="1"/>
</dbReference>
<name>A0ABM1N9F9_NICVS</name>
<evidence type="ECO:0000259" key="10">
    <source>
        <dbReference type="PROSITE" id="PS51194"/>
    </source>
</evidence>
<feature type="compositionally biased region" description="Basic and acidic residues" evidence="8">
    <location>
        <begin position="193"/>
        <end position="209"/>
    </location>
</feature>
<feature type="domain" description="DEAD-box RNA helicase Q" evidence="11">
    <location>
        <begin position="379"/>
        <end position="407"/>
    </location>
</feature>
<feature type="region of interest" description="Disordered" evidence="8">
    <location>
        <begin position="954"/>
        <end position="993"/>
    </location>
</feature>
<dbReference type="InterPro" id="IPR000629">
    <property type="entry name" value="RNA-helicase_DEAD-box_CS"/>
</dbReference>
<feature type="compositionally biased region" description="Polar residues" evidence="8">
    <location>
        <begin position="65"/>
        <end position="77"/>
    </location>
</feature>
<organism evidence="12 13">
    <name type="scientific">Nicrophorus vespilloides</name>
    <name type="common">Boreal carrion beetle</name>
    <dbReference type="NCBI Taxonomy" id="110193"/>
    <lineage>
        <taxon>Eukaryota</taxon>
        <taxon>Metazoa</taxon>
        <taxon>Ecdysozoa</taxon>
        <taxon>Arthropoda</taxon>
        <taxon>Hexapoda</taxon>
        <taxon>Insecta</taxon>
        <taxon>Pterygota</taxon>
        <taxon>Neoptera</taxon>
        <taxon>Endopterygota</taxon>
        <taxon>Coleoptera</taxon>
        <taxon>Polyphaga</taxon>
        <taxon>Staphyliniformia</taxon>
        <taxon>Silphidae</taxon>
        <taxon>Nicrophorinae</taxon>
        <taxon>Nicrophorus</taxon>
    </lineage>
</organism>
<keyword evidence="5 7" id="KW-0694">RNA-binding</keyword>
<keyword evidence="4 7" id="KW-0067">ATP-binding</keyword>
<evidence type="ECO:0000259" key="11">
    <source>
        <dbReference type="PROSITE" id="PS51195"/>
    </source>
</evidence>
<evidence type="ECO:0000259" key="9">
    <source>
        <dbReference type="PROSITE" id="PS51192"/>
    </source>
</evidence>